<organism evidence="1 2">
    <name type="scientific">Paraburkholderia ultramafica</name>
    <dbReference type="NCBI Taxonomy" id="1544867"/>
    <lineage>
        <taxon>Bacteria</taxon>
        <taxon>Pseudomonadati</taxon>
        <taxon>Pseudomonadota</taxon>
        <taxon>Betaproteobacteria</taxon>
        <taxon>Burkholderiales</taxon>
        <taxon>Burkholderiaceae</taxon>
        <taxon>Paraburkholderia</taxon>
    </lineage>
</organism>
<dbReference type="AlphaFoldDB" id="A0A6S7BD85"/>
<gene>
    <name evidence="1" type="ORF">LMG28614_02122</name>
</gene>
<evidence type="ECO:0000313" key="1">
    <source>
        <dbReference type="EMBL" id="CAB3785397.1"/>
    </source>
</evidence>
<name>A0A6S7BD85_9BURK</name>
<dbReference type="Proteomes" id="UP000494365">
    <property type="component" value="Unassembled WGS sequence"/>
</dbReference>
<reference evidence="1 2" key="1">
    <citation type="submission" date="2020-04" db="EMBL/GenBank/DDBJ databases">
        <authorList>
            <person name="De Canck E."/>
        </authorList>
    </citation>
    <scope>NUCLEOTIDE SEQUENCE [LARGE SCALE GENOMIC DNA]</scope>
    <source>
        <strain evidence="1 2">LMG 28614</strain>
    </source>
</reference>
<keyword evidence="2" id="KW-1185">Reference proteome</keyword>
<dbReference type="EMBL" id="CADIKK010000008">
    <property type="protein sequence ID" value="CAB3785397.1"/>
    <property type="molecule type" value="Genomic_DNA"/>
</dbReference>
<proteinExistence type="predicted"/>
<protein>
    <submittedName>
        <fullName evidence="1">Uncharacterized protein</fullName>
    </submittedName>
</protein>
<dbReference type="RefSeq" id="WP_175149463.1">
    <property type="nucleotide sequence ID" value="NZ_CADIKK010000008.1"/>
</dbReference>
<evidence type="ECO:0000313" key="2">
    <source>
        <dbReference type="Proteomes" id="UP000494365"/>
    </source>
</evidence>
<accession>A0A6S7BD85</accession>
<sequence>MDPAANHQPVHHYVTIAQFCERFGISRAFYYKLRDAGDGPDELRMGSRKVIIASDDLATWEKKRTKLSTS</sequence>